<dbReference type="PANTHER" id="PTHR37928:SF2">
    <property type="entry name" value="GPI ANCHORED CFEM DOMAIN PROTEIN (AFU_ORTHOLOGUE AFUA_6G10580)"/>
    <property type="match status" value="1"/>
</dbReference>
<feature type="disulfide bond" evidence="15">
    <location>
        <begin position="39"/>
        <end position="46"/>
    </location>
</feature>
<keyword evidence="5" id="KW-0964">Secreted</keyword>
<keyword evidence="8 15" id="KW-0479">Metal-binding</keyword>
<dbReference type="GO" id="GO:0005576">
    <property type="term" value="C:extracellular region"/>
    <property type="evidence" value="ECO:0007669"/>
    <property type="project" value="UniProtKB-SubCell"/>
</dbReference>
<keyword evidence="6 15" id="KW-0349">Heme</keyword>
<name>A0A4P7NT62_PYROR</name>
<evidence type="ECO:0000256" key="3">
    <source>
        <dbReference type="ARBA" id="ARBA00010031"/>
    </source>
</evidence>
<dbReference type="GO" id="GO:0098552">
    <property type="term" value="C:side of membrane"/>
    <property type="evidence" value="ECO:0007669"/>
    <property type="project" value="UniProtKB-KW"/>
</dbReference>
<dbReference type="InterPro" id="IPR008427">
    <property type="entry name" value="Extracellular_membr_CFEM_dom"/>
</dbReference>
<protein>
    <recommendedName>
        <fullName evidence="18">CFEM domain-containing protein</fullName>
    </recommendedName>
</protein>
<evidence type="ECO:0000256" key="1">
    <source>
        <dbReference type="ARBA" id="ARBA00004609"/>
    </source>
</evidence>
<dbReference type="Proteomes" id="UP000294847">
    <property type="component" value="Chromosome 7"/>
</dbReference>
<gene>
    <name evidence="19" type="ORF">PoMZ_12565</name>
</gene>
<evidence type="ECO:0000256" key="8">
    <source>
        <dbReference type="ARBA" id="ARBA00022723"/>
    </source>
</evidence>
<feature type="region of interest" description="Disordered" evidence="16">
    <location>
        <begin position="89"/>
        <end position="164"/>
    </location>
</feature>
<dbReference type="InterPro" id="IPR051735">
    <property type="entry name" value="CFEM_domain"/>
</dbReference>
<keyword evidence="12 15" id="KW-1015">Disulfide bond</keyword>
<evidence type="ECO:0000256" key="2">
    <source>
        <dbReference type="ARBA" id="ARBA00004613"/>
    </source>
</evidence>
<accession>A0A4P7NT62</accession>
<feature type="compositionally biased region" description="Low complexity" evidence="16">
    <location>
        <begin position="89"/>
        <end position="120"/>
    </location>
</feature>
<evidence type="ECO:0000256" key="5">
    <source>
        <dbReference type="ARBA" id="ARBA00022525"/>
    </source>
</evidence>
<evidence type="ECO:0000259" key="18">
    <source>
        <dbReference type="PROSITE" id="PS52012"/>
    </source>
</evidence>
<keyword evidence="11" id="KW-0472">Membrane</keyword>
<proteinExistence type="inferred from homology"/>
<keyword evidence="4" id="KW-1003">Cell membrane</keyword>
<keyword evidence="10 15" id="KW-0408">Iron</keyword>
<sequence>MKFSIILAAAATAVVAQDLSSLPACAVDCLSSAIASSGCNGTDVACQCGEKKKDIANVATPCLLAKCTDPGDLSKAATNGEALCKNVPTAVPTSSSAAPTTTHAGNSSASASTTMPSMSTGVPKTNGTSAASPTASPTSTSGGSRNPSGTSGGSPSATTPAGSGASAATIGAAALLGLFGAVLAL</sequence>
<comment type="similarity">
    <text evidence="3">Belongs to the RBT5 family.</text>
</comment>
<dbReference type="OMA" id="ACQCASD"/>
<keyword evidence="14" id="KW-0449">Lipoprotein</keyword>
<dbReference type="Pfam" id="PF05730">
    <property type="entry name" value="CFEM"/>
    <property type="match status" value="1"/>
</dbReference>
<evidence type="ECO:0000256" key="12">
    <source>
        <dbReference type="ARBA" id="ARBA00023157"/>
    </source>
</evidence>
<keyword evidence="13" id="KW-0325">Glycoprotein</keyword>
<evidence type="ECO:0000256" key="11">
    <source>
        <dbReference type="ARBA" id="ARBA00023136"/>
    </source>
</evidence>
<dbReference type="PROSITE" id="PS52012">
    <property type="entry name" value="CFEM"/>
    <property type="match status" value="1"/>
</dbReference>
<evidence type="ECO:0000256" key="10">
    <source>
        <dbReference type="ARBA" id="ARBA00023004"/>
    </source>
</evidence>
<dbReference type="PANTHER" id="PTHR37928">
    <property type="entry name" value="CFEM DOMAIN PROTEIN (AFU_ORTHOLOGUE AFUA_6G14090)"/>
    <property type="match status" value="1"/>
</dbReference>
<evidence type="ECO:0000256" key="17">
    <source>
        <dbReference type="SAM" id="SignalP"/>
    </source>
</evidence>
<keyword evidence="9 17" id="KW-0732">Signal</keyword>
<feature type="chain" id="PRO_5020512486" description="CFEM domain-containing protein" evidence="17">
    <location>
        <begin position="17"/>
        <end position="185"/>
    </location>
</feature>
<evidence type="ECO:0000313" key="20">
    <source>
        <dbReference type="Proteomes" id="UP000294847"/>
    </source>
</evidence>
<feature type="signal peptide" evidence="17">
    <location>
        <begin position="1"/>
        <end position="16"/>
    </location>
</feature>
<evidence type="ECO:0000256" key="9">
    <source>
        <dbReference type="ARBA" id="ARBA00022729"/>
    </source>
</evidence>
<dbReference type="AlphaFoldDB" id="A0A4P7NT62"/>
<evidence type="ECO:0000256" key="14">
    <source>
        <dbReference type="ARBA" id="ARBA00023288"/>
    </source>
</evidence>
<feature type="binding site" description="axial binding residue" evidence="15">
    <location>
        <position position="43"/>
    </location>
    <ligand>
        <name>heme</name>
        <dbReference type="ChEBI" id="CHEBI:30413"/>
    </ligand>
    <ligandPart>
        <name>Fe</name>
        <dbReference type="ChEBI" id="CHEBI:18248"/>
    </ligandPart>
</feature>
<evidence type="ECO:0000256" key="6">
    <source>
        <dbReference type="ARBA" id="ARBA00022617"/>
    </source>
</evidence>
<organism evidence="19 20">
    <name type="scientific">Pyricularia oryzae</name>
    <name type="common">Rice blast fungus</name>
    <name type="synonym">Magnaporthe oryzae</name>
    <dbReference type="NCBI Taxonomy" id="318829"/>
    <lineage>
        <taxon>Eukaryota</taxon>
        <taxon>Fungi</taxon>
        <taxon>Dikarya</taxon>
        <taxon>Ascomycota</taxon>
        <taxon>Pezizomycotina</taxon>
        <taxon>Sordariomycetes</taxon>
        <taxon>Sordariomycetidae</taxon>
        <taxon>Magnaporthales</taxon>
        <taxon>Pyriculariaceae</taxon>
        <taxon>Pyricularia</taxon>
    </lineage>
</organism>
<dbReference type="GO" id="GO:0005886">
    <property type="term" value="C:plasma membrane"/>
    <property type="evidence" value="ECO:0007669"/>
    <property type="project" value="UniProtKB-SubCell"/>
</dbReference>
<comment type="subcellular location">
    <subcellularLocation>
        <location evidence="1">Cell membrane</location>
        <topology evidence="1">Lipid-anchor</topology>
        <topology evidence="1">GPI-anchor</topology>
    </subcellularLocation>
    <subcellularLocation>
        <location evidence="2">Secreted</location>
    </subcellularLocation>
</comment>
<evidence type="ECO:0000256" key="13">
    <source>
        <dbReference type="ARBA" id="ARBA00023180"/>
    </source>
</evidence>
<evidence type="ECO:0000256" key="15">
    <source>
        <dbReference type="PROSITE-ProRule" id="PRU01356"/>
    </source>
</evidence>
<evidence type="ECO:0000256" key="7">
    <source>
        <dbReference type="ARBA" id="ARBA00022622"/>
    </source>
</evidence>
<feature type="compositionally biased region" description="Low complexity" evidence="16">
    <location>
        <begin position="127"/>
        <end position="164"/>
    </location>
</feature>
<evidence type="ECO:0000313" key="19">
    <source>
        <dbReference type="EMBL" id="QBZ65603.1"/>
    </source>
</evidence>
<dbReference type="EMBL" id="CP034210">
    <property type="protein sequence ID" value="QBZ65603.1"/>
    <property type="molecule type" value="Genomic_DNA"/>
</dbReference>
<feature type="domain" description="CFEM" evidence="18">
    <location>
        <begin position="1"/>
        <end position="111"/>
    </location>
</feature>
<evidence type="ECO:0000256" key="16">
    <source>
        <dbReference type="SAM" id="MobiDB-lite"/>
    </source>
</evidence>
<evidence type="ECO:0000256" key="4">
    <source>
        <dbReference type="ARBA" id="ARBA00022475"/>
    </source>
</evidence>
<dbReference type="GO" id="GO:0046872">
    <property type="term" value="F:metal ion binding"/>
    <property type="evidence" value="ECO:0007669"/>
    <property type="project" value="UniProtKB-UniRule"/>
</dbReference>
<keyword evidence="7" id="KW-0336">GPI-anchor</keyword>
<comment type="caution">
    <text evidence="15">Lacks conserved residue(s) required for the propagation of feature annotation.</text>
</comment>
<reference evidence="19 20" key="1">
    <citation type="journal article" date="2019" name="Mol. Biol. Evol.">
        <title>Blast fungal genomes show frequent chromosomal changes, gene gains and losses, and effector gene turnover.</title>
        <authorList>
            <person name="Gomez Luciano L.B."/>
            <person name="Jason Tsai I."/>
            <person name="Chuma I."/>
            <person name="Tosa Y."/>
            <person name="Chen Y.H."/>
            <person name="Li J.Y."/>
            <person name="Li M.Y."/>
            <person name="Jade Lu M.Y."/>
            <person name="Nakayashiki H."/>
            <person name="Li W.H."/>
        </authorList>
    </citation>
    <scope>NUCLEOTIDE SEQUENCE [LARGE SCALE GENOMIC DNA]</scope>
    <source>
        <strain evidence="19">MZ5-1-6</strain>
    </source>
</reference>